<keyword evidence="2" id="KW-1185">Reference proteome</keyword>
<organism evidence="1 2">
    <name type="scientific">Phlebia brevispora</name>
    <dbReference type="NCBI Taxonomy" id="194682"/>
    <lineage>
        <taxon>Eukaryota</taxon>
        <taxon>Fungi</taxon>
        <taxon>Dikarya</taxon>
        <taxon>Basidiomycota</taxon>
        <taxon>Agaricomycotina</taxon>
        <taxon>Agaricomycetes</taxon>
        <taxon>Polyporales</taxon>
        <taxon>Meruliaceae</taxon>
        <taxon>Phlebia</taxon>
    </lineage>
</organism>
<reference evidence="1" key="1">
    <citation type="submission" date="2022-07" db="EMBL/GenBank/DDBJ databases">
        <title>Genome Sequence of Phlebia brevispora.</title>
        <authorList>
            <person name="Buettner E."/>
        </authorList>
    </citation>
    <scope>NUCLEOTIDE SEQUENCE</scope>
    <source>
        <strain evidence="1">MPL23</strain>
    </source>
</reference>
<dbReference type="Proteomes" id="UP001148662">
    <property type="component" value="Unassembled WGS sequence"/>
</dbReference>
<proteinExistence type="predicted"/>
<evidence type="ECO:0000313" key="2">
    <source>
        <dbReference type="Proteomes" id="UP001148662"/>
    </source>
</evidence>
<accession>A0ACC1TF76</accession>
<evidence type="ECO:0000313" key="1">
    <source>
        <dbReference type="EMBL" id="KAJ3559698.1"/>
    </source>
</evidence>
<name>A0ACC1TF76_9APHY</name>
<sequence>MLILRIQSRDIMGDQPAHALKIDVLEWMSCTMVLEDGPRTGFGYSFDLLSLDMYNRAGHAMTQLVPANTKATLWRSVSRYRVFLRPVWLTRLLARLTPESSFRRIKCVTEAISEETTNVLHDRRTGFERKNEQCEDIGSRNMPNTILMKESTSIVRTTLMLHGRSSMCFRLPAAGIVFGGWAAHEDDDWVLSTPLYGRDGRLIDYILVPRGTSTRIFGPKTPWMETSQVAITFT</sequence>
<protein>
    <submittedName>
        <fullName evidence="1">Uncharacterized protein</fullName>
    </submittedName>
</protein>
<gene>
    <name evidence="1" type="ORF">NM688_g185</name>
</gene>
<dbReference type="EMBL" id="JANHOG010000013">
    <property type="protein sequence ID" value="KAJ3559698.1"/>
    <property type="molecule type" value="Genomic_DNA"/>
</dbReference>
<comment type="caution">
    <text evidence="1">The sequence shown here is derived from an EMBL/GenBank/DDBJ whole genome shotgun (WGS) entry which is preliminary data.</text>
</comment>